<proteinExistence type="predicted"/>
<dbReference type="Proteomes" id="UP000215335">
    <property type="component" value="Unassembled WGS sequence"/>
</dbReference>
<keyword evidence="2" id="KW-1185">Reference proteome</keyword>
<name>A0A232EEL0_9HYME</name>
<dbReference type="EMBL" id="NNAY01005288">
    <property type="protein sequence ID" value="OXU16787.1"/>
    <property type="molecule type" value="Genomic_DNA"/>
</dbReference>
<dbReference type="AlphaFoldDB" id="A0A232EEL0"/>
<evidence type="ECO:0000313" key="1">
    <source>
        <dbReference type="EMBL" id="OXU16787.1"/>
    </source>
</evidence>
<organism evidence="1 2">
    <name type="scientific">Trichomalopsis sarcophagae</name>
    <dbReference type="NCBI Taxonomy" id="543379"/>
    <lineage>
        <taxon>Eukaryota</taxon>
        <taxon>Metazoa</taxon>
        <taxon>Ecdysozoa</taxon>
        <taxon>Arthropoda</taxon>
        <taxon>Hexapoda</taxon>
        <taxon>Insecta</taxon>
        <taxon>Pterygota</taxon>
        <taxon>Neoptera</taxon>
        <taxon>Endopterygota</taxon>
        <taxon>Hymenoptera</taxon>
        <taxon>Apocrita</taxon>
        <taxon>Proctotrupomorpha</taxon>
        <taxon>Chalcidoidea</taxon>
        <taxon>Pteromalidae</taxon>
        <taxon>Pteromalinae</taxon>
        <taxon>Trichomalopsis</taxon>
    </lineage>
</organism>
<protein>
    <submittedName>
        <fullName evidence="1">Uncharacterized protein</fullName>
    </submittedName>
</protein>
<reference evidence="1 2" key="1">
    <citation type="journal article" date="2017" name="Curr. Biol.">
        <title>The Evolution of Venom by Co-option of Single-Copy Genes.</title>
        <authorList>
            <person name="Martinson E.O."/>
            <person name="Mrinalini"/>
            <person name="Kelkar Y.D."/>
            <person name="Chang C.H."/>
            <person name="Werren J.H."/>
        </authorList>
    </citation>
    <scope>NUCLEOTIDE SEQUENCE [LARGE SCALE GENOMIC DNA]</scope>
    <source>
        <strain evidence="1 2">Alberta</strain>
        <tissue evidence="1">Whole body</tissue>
    </source>
</reference>
<accession>A0A232EEL0</accession>
<evidence type="ECO:0000313" key="2">
    <source>
        <dbReference type="Proteomes" id="UP000215335"/>
    </source>
</evidence>
<gene>
    <name evidence="1" type="ORF">TSAR_012783</name>
</gene>
<sequence length="65" mass="7762">MFKVMVHTWQRRGHKFYNSVFTIIGQGLQNVKNALVRTYHRALKIILAHPNQWNLQPLWIYSVAQ</sequence>
<comment type="caution">
    <text evidence="1">The sequence shown here is derived from an EMBL/GenBank/DDBJ whole genome shotgun (WGS) entry which is preliminary data.</text>
</comment>